<dbReference type="AlphaFoldDB" id="A0AAC9FPQ5"/>
<dbReference type="Proteomes" id="UP000077927">
    <property type="component" value="Chromosome 1"/>
</dbReference>
<name>A0AAC9FPQ5_9RALS</name>
<reference evidence="1 2" key="1">
    <citation type="submission" date="2015-09" db="EMBL/GenBank/DDBJ databases">
        <authorList>
            <person name="Xu Y."/>
            <person name="Nagy A."/>
            <person name="Liu N.T."/>
            <person name="Nou X."/>
        </authorList>
    </citation>
    <scope>NUCLEOTIDE SEQUENCE [LARGE SCALE GENOMIC DNA]</scope>
    <source>
        <strain evidence="1 2">FC1138</strain>
    </source>
</reference>
<protein>
    <submittedName>
        <fullName evidence="1">Uncharacterized protein</fullName>
    </submittedName>
</protein>
<evidence type="ECO:0000313" key="1">
    <source>
        <dbReference type="EMBL" id="ANH71849.1"/>
    </source>
</evidence>
<dbReference type="EMBL" id="CP012605">
    <property type="protein sequence ID" value="ANH71849.1"/>
    <property type="molecule type" value="Genomic_DNA"/>
</dbReference>
<sequence>MVAGAGTIGRLAKFAIVNVLCRLAPVPPLILLHCPTLILRRRRSQNARPRQTSPPG</sequence>
<organism evidence="1 2">
    <name type="scientific">Ralstonia insidiosa</name>
    <dbReference type="NCBI Taxonomy" id="190721"/>
    <lineage>
        <taxon>Bacteria</taxon>
        <taxon>Pseudomonadati</taxon>
        <taxon>Pseudomonadota</taxon>
        <taxon>Betaproteobacteria</taxon>
        <taxon>Burkholderiales</taxon>
        <taxon>Burkholderiaceae</taxon>
        <taxon>Ralstonia</taxon>
    </lineage>
</organism>
<gene>
    <name evidence="1" type="ORF">ACS15_2991</name>
</gene>
<evidence type="ECO:0000313" key="2">
    <source>
        <dbReference type="Proteomes" id="UP000077927"/>
    </source>
</evidence>
<dbReference type="KEGG" id="rin:ACS15_2991"/>
<accession>A0AAC9FPQ5</accession>
<proteinExistence type="predicted"/>